<dbReference type="Gene3D" id="2.60.120.260">
    <property type="entry name" value="Galactose-binding domain-like"/>
    <property type="match status" value="1"/>
</dbReference>
<keyword evidence="5" id="KW-1185">Reference proteome</keyword>
<reference evidence="4" key="1">
    <citation type="submission" date="2023-05" db="EMBL/GenBank/DDBJ databases">
        <title>Anaerotaeda fermentans gen. nov., sp. nov., a novel anaerobic planctomycete of the new family within the order Sedimentisphaerales isolated from Taman Peninsula, Russia.</title>
        <authorList>
            <person name="Khomyakova M.A."/>
            <person name="Merkel A.Y."/>
            <person name="Slobodkin A.I."/>
        </authorList>
    </citation>
    <scope>NUCLEOTIDE SEQUENCE</scope>
    <source>
        <strain evidence="4">M17dextr</strain>
    </source>
</reference>
<accession>A0AAW6TVM5</accession>
<dbReference type="Gene3D" id="2.60.120.200">
    <property type="match status" value="2"/>
</dbReference>
<dbReference type="SUPFAM" id="SSF49785">
    <property type="entry name" value="Galactose-binding domain-like"/>
    <property type="match status" value="1"/>
</dbReference>
<organism evidence="4 5">
    <name type="scientific">Anaerobaca lacustris</name>
    <dbReference type="NCBI Taxonomy" id="3044600"/>
    <lineage>
        <taxon>Bacteria</taxon>
        <taxon>Pseudomonadati</taxon>
        <taxon>Planctomycetota</taxon>
        <taxon>Phycisphaerae</taxon>
        <taxon>Sedimentisphaerales</taxon>
        <taxon>Anaerobacaceae</taxon>
        <taxon>Anaerobaca</taxon>
    </lineage>
</organism>
<keyword evidence="2" id="KW-0732">Signal</keyword>
<dbReference type="Proteomes" id="UP001431776">
    <property type="component" value="Unassembled WGS sequence"/>
</dbReference>
<sequence length="966" mass="103378">MKRLMLLLLIAALTAPVQAAVPEPKGAWEFNQPDTNRATIGEPLQLVGTVENVPGVHAADGAVQIGEGSYYVCTHGIAPNGGGAKVNQWTLLIDFSYPPSSLSDPPSGYNDLFQLDPTNADDSDWTINSSGAIGIGAVGYSSAYGYTTQGSTWYRMVLVVENGVRQDLYVDGVEIFKGNQQGIDGRFSLADVILLFCAGNNQDRDDAPMNVSTVAIWDRPLSATEIAAMGQAGDSFFRRKRAFDPIPTDGADDVPITTDLTWTAGEYAATHNVYFGSSWADVDGAAPATLIADSLAQDVTRVEIERLDYGRTYYWRVDEVNAAPDRTVFAGDVWSFTTEPFAYPIENIVATTNGTSDATAGPEKTIDGSGLDAADQHSTDSAAMWLARAPADEPLHIQYEFDRVYKLHEMLVWNYNVQFEMILGFGLKDVTVAYSEDGEDWTVLGDVEFARATGTATYAADTTVAFGGAAARYVRLTVNSGFGGTGQYGLSEVRFLFVPAQAREPHPADGAVGVDVGAALSWRSGRNAASHEVYLGTDPQSVDLVGTIDQAILASANLIFGTTYYWQVVEVNEAEAVAAWAGDLWSFSTQEYAPIDGFESYTDDIDAGEAIFDTWIDGWVNNTGSTVGYLETPFAERTIVRSGRQSMPLFYDNTTSPFYSETERTFATPQNWTGNGADTLRLFVAGQGPAFFEAADGTILMNAIGNDIWGNADQFRYVYKNLSGNGSVTARVDMLDISPDIWVKAGVMIRQNAEAGAINTFMAMTGTGGGGSTFQQRMTAGGASVSQHTYADGPFTAPYWVRVTREGNTLRGYTSPDGENWIQRGDTITLAMTDPVLIGLALTSHNANQATSAQFSNVAFTGNVTGAWQVAEVGVAQPAGNAVAPLYVALEDATGKSAVVTHPDANIVGRSGWNEWQISLSEFAGVNLSRVSTIAIGVGSRTNPVAGGTGMVFIDDIGFGRPAGTE</sequence>
<feature type="chain" id="PRO_5043521267" evidence="2">
    <location>
        <begin position="20"/>
        <end position="966"/>
    </location>
</feature>
<feature type="region of interest" description="Disordered" evidence="1">
    <location>
        <begin position="354"/>
        <end position="375"/>
    </location>
</feature>
<feature type="domain" description="F5/8 type C" evidence="3">
    <location>
        <begin position="338"/>
        <end position="500"/>
    </location>
</feature>
<evidence type="ECO:0000313" key="4">
    <source>
        <dbReference type="EMBL" id="MDI6449625.1"/>
    </source>
</evidence>
<evidence type="ECO:0000256" key="1">
    <source>
        <dbReference type="SAM" id="MobiDB-lite"/>
    </source>
</evidence>
<dbReference type="RefSeq" id="WP_349245034.1">
    <property type="nucleotide sequence ID" value="NZ_JASCXX010000012.1"/>
</dbReference>
<evidence type="ECO:0000313" key="5">
    <source>
        <dbReference type="Proteomes" id="UP001431776"/>
    </source>
</evidence>
<dbReference type="PROSITE" id="PS50022">
    <property type="entry name" value="FA58C_3"/>
    <property type="match status" value="1"/>
</dbReference>
<protein>
    <submittedName>
        <fullName evidence="4">Discoidin domain-containing protein</fullName>
    </submittedName>
</protein>
<dbReference type="InterPro" id="IPR008979">
    <property type="entry name" value="Galactose-bd-like_sf"/>
</dbReference>
<dbReference type="SUPFAM" id="SSF49899">
    <property type="entry name" value="Concanavalin A-like lectins/glucanases"/>
    <property type="match status" value="2"/>
</dbReference>
<dbReference type="EMBL" id="JASCXX010000012">
    <property type="protein sequence ID" value="MDI6449625.1"/>
    <property type="molecule type" value="Genomic_DNA"/>
</dbReference>
<dbReference type="InterPro" id="IPR013783">
    <property type="entry name" value="Ig-like_fold"/>
</dbReference>
<proteinExistence type="predicted"/>
<dbReference type="InterPro" id="IPR000421">
    <property type="entry name" value="FA58C"/>
</dbReference>
<evidence type="ECO:0000256" key="2">
    <source>
        <dbReference type="SAM" id="SignalP"/>
    </source>
</evidence>
<dbReference type="AlphaFoldDB" id="A0AAW6TVM5"/>
<evidence type="ECO:0000259" key="3">
    <source>
        <dbReference type="PROSITE" id="PS50022"/>
    </source>
</evidence>
<dbReference type="Gene3D" id="2.60.40.10">
    <property type="entry name" value="Immunoglobulins"/>
    <property type="match status" value="2"/>
</dbReference>
<dbReference type="InterPro" id="IPR013320">
    <property type="entry name" value="ConA-like_dom_sf"/>
</dbReference>
<name>A0AAW6TVM5_9BACT</name>
<comment type="caution">
    <text evidence="4">The sequence shown here is derived from an EMBL/GenBank/DDBJ whole genome shotgun (WGS) entry which is preliminary data.</text>
</comment>
<dbReference type="Pfam" id="PF00754">
    <property type="entry name" value="F5_F8_type_C"/>
    <property type="match status" value="1"/>
</dbReference>
<feature type="signal peptide" evidence="2">
    <location>
        <begin position="1"/>
        <end position="19"/>
    </location>
</feature>
<gene>
    <name evidence="4" type="ORF">QJ522_11270</name>
</gene>